<proteinExistence type="predicted"/>
<protein>
    <submittedName>
        <fullName evidence="1">Putative nucleoprotein</fullName>
    </submittedName>
</protein>
<evidence type="ECO:0000313" key="1">
    <source>
        <dbReference type="EMBL" id="APG79292.1"/>
    </source>
</evidence>
<keyword evidence="1" id="KW-0543">Viral nucleoprotein</keyword>
<organism evidence="1">
    <name type="scientific">Hubei bunya-like virus 8</name>
    <dbReference type="NCBI Taxonomy" id="1922853"/>
    <lineage>
        <taxon>Viruses</taxon>
        <taxon>Riboviria</taxon>
    </lineage>
</organism>
<dbReference type="EMBL" id="KX884803">
    <property type="protein sequence ID" value="APG79292.1"/>
    <property type="molecule type" value="Genomic_RNA"/>
</dbReference>
<name>A0A1L3KPI2_9VIRU</name>
<accession>A0A1L3KPI2</accession>
<keyword evidence="1" id="KW-0946">Virion</keyword>
<sequence>MAVMNAGGVKPDDLINHVIKDEYVVKPVCATELDEEYAGQQFDFGQLQLDFMEFCYDYGLKAVDSTTKFYQFFFAGKVLFTCGPESRSVKQGGNDNTWKFAFKYKKTVRAVLDAIADKTRKARATLNDSKRLLADLRGKSEGGKKGGNEIAAREAEIMEIVGLIKSYENEAWQVRMQSSNVEDDQDVEIKYVYVSTYKSNKYAYRAADNIMEISVKQASLLSMISLSLASDVLAHDKIILTPLAGAIFARDEVKEIAEFWKISANKSASILNASCQSGGHYLPRSDANVAIAASLCATRNAKQELKEAIVTKTAKQYFKAGKQFNELDFNFFCTQATAGLPSNMKFSVLEDLFKKAQLFTPIGKSGIKTMDDFKKLSFKQRAEVKALGEIRTR</sequence>
<reference evidence="1" key="1">
    <citation type="journal article" date="2016" name="Nature">
        <title>Redefining the invertebrate RNA virosphere.</title>
        <authorList>
            <person name="Shi M."/>
            <person name="Lin X.D."/>
            <person name="Tian J.H."/>
            <person name="Chen L.J."/>
            <person name="Chen X."/>
            <person name="Li C.X."/>
            <person name="Qin X.C."/>
            <person name="Li J."/>
            <person name="Cao J.P."/>
            <person name="Eden J.S."/>
            <person name="Buchmann J."/>
            <person name="Wang W."/>
            <person name="Xu J."/>
            <person name="Holmes E.C."/>
            <person name="Zhang Y.Z."/>
        </authorList>
    </citation>
    <scope>NUCLEOTIDE SEQUENCE</scope>
    <source>
        <strain evidence="1">SCM48138</strain>
    </source>
</reference>
<dbReference type="GO" id="GO:0019013">
    <property type="term" value="C:viral nucleocapsid"/>
    <property type="evidence" value="ECO:0007669"/>
    <property type="project" value="UniProtKB-KW"/>
</dbReference>